<dbReference type="PATRIC" id="fig|1321820.3.peg.83"/>
<dbReference type="InterPro" id="IPR050126">
    <property type="entry name" value="Ap4A_hydrolase"/>
</dbReference>
<dbReference type="RefSeq" id="WP_021753024.1">
    <property type="nucleotide sequence ID" value="NZ_KI271838.1"/>
</dbReference>
<gene>
    <name evidence="2" type="ORF">HMPREF1983_00084</name>
</gene>
<protein>
    <submittedName>
        <fullName evidence="2">Ser/Thr phosphatase family protein</fullName>
    </submittedName>
</protein>
<dbReference type="InterPro" id="IPR004843">
    <property type="entry name" value="Calcineurin-like_PHP"/>
</dbReference>
<dbReference type="GO" id="GO:0008803">
    <property type="term" value="F:bis(5'-nucleosyl)-tetraphosphatase (symmetrical) activity"/>
    <property type="evidence" value="ECO:0007669"/>
    <property type="project" value="TreeGrafter"/>
</dbReference>
<dbReference type="Proteomes" id="UP000016637">
    <property type="component" value="Unassembled WGS sequence"/>
</dbReference>
<dbReference type="SUPFAM" id="SSF56300">
    <property type="entry name" value="Metallo-dependent phosphatases"/>
    <property type="match status" value="1"/>
</dbReference>
<dbReference type="AlphaFoldDB" id="U2SCW5"/>
<evidence type="ECO:0000313" key="3">
    <source>
        <dbReference type="Proteomes" id="UP000016637"/>
    </source>
</evidence>
<dbReference type="PANTHER" id="PTHR42850">
    <property type="entry name" value="METALLOPHOSPHOESTERASE"/>
    <property type="match status" value="1"/>
</dbReference>
<dbReference type="Gene3D" id="3.60.21.10">
    <property type="match status" value="1"/>
</dbReference>
<sequence length="242" mass="29256">MRKIIISDIHGCFYTMRHLLKEINFNPNNDKLICLGDMGDRGKNTRLVWEYFFTLQKKYNHHVVLLGNHEDMFNLAIKEAMYKPYERKRQEHYFRNGGLMTLRSFYPEATKEESSFYFKKIADKHKELRYWLKNLQTRYESDNFYFVHAGVDFSKTFWNQNHRDMIWIREPFLSSDSKYNKKIFHGHSPVMKEPYYEIKENRINIDGGCVYGGKLNIFIVNDDNILIKQNSIDERDIYENNK</sequence>
<dbReference type="EMBL" id="AWVP01000005">
    <property type="protein sequence ID" value="ERK60562.1"/>
    <property type="molecule type" value="Genomic_DNA"/>
</dbReference>
<dbReference type="eggNOG" id="COG0639">
    <property type="taxonomic scope" value="Bacteria"/>
</dbReference>
<accession>U2SCW5</accession>
<evidence type="ECO:0000313" key="2">
    <source>
        <dbReference type="EMBL" id="ERK60562.1"/>
    </source>
</evidence>
<comment type="caution">
    <text evidence="2">The sequence shown here is derived from an EMBL/GenBank/DDBJ whole genome shotgun (WGS) entry which is preliminary data.</text>
</comment>
<dbReference type="Pfam" id="PF00149">
    <property type="entry name" value="Metallophos"/>
    <property type="match status" value="1"/>
</dbReference>
<evidence type="ECO:0000259" key="1">
    <source>
        <dbReference type="Pfam" id="PF00149"/>
    </source>
</evidence>
<reference evidence="2 3" key="1">
    <citation type="submission" date="2013-08" db="EMBL/GenBank/DDBJ databases">
        <authorList>
            <person name="Weinstock G."/>
            <person name="Sodergren E."/>
            <person name="Wylie T."/>
            <person name="Fulton L."/>
            <person name="Fulton R."/>
            <person name="Fronick C."/>
            <person name="O'Laughlin M."/>
            <person name="Godfrey J."/>
            <person name="Miner T."/>
            <person name="Herter B."/>
            <person name="Appelbaum E."/>
            <person name="Cordes M."/>
            <person name="Lek S."/>
            <person name="Wollam A."/>
            <person name="Pepin K.H."/>
            <person name="Palsikar V.B."/>
            <person name="Mitreva M."/>
            <person name="Wilson R.K."/>
        </authorList>
    </citation>
    <scope>NUCLEOTIDE SEQUENCE [LARGE SCALE GENOMIC DNA]</scope>
    <source>
        <strain evidence="2 3">ATCC 700627</strain>
    </source>
</reference>
<dbReference type="GO" id="GO:0016791">
    <property type="term" value="F:phosphatase activity"/>
    <property type="evidence" value="ECO:0007669"/>
    <property type="project" value="TreeGrafter"/>
</dbReference>
<proteinExistence type="predicted"/>
<dbReference type="InterPro" id="IPR029052">
    <property type="entry name" value="Metallo-depent_PP-like"/>
</dbReference>
<organism evidence="2 3">
    <name type="scientific">Gemella bergeri ATCC 700627</name>
    <dbReference type="NCBI Taxonomy" id="1321820"/>
    <lineage>
        <taxon>Bacteria</taxon>
        <taxon>Bacillati</taxon>
        <taxon>Bacillota</taxon>
        <taxon>Bacilli</taxon>
        <taxon>Bacillales</taxon>
        <taxon>Gemellaceae</taxon>
        <taxon>Gemella</taxon>
    </lineage>
</organism>
<feature type="domain" description="Calcineurin-like phosphoesterase" evidence="1">
    <location>
        <begin position="1"/>
        <end position="191"/>
    </location>
</feature>
<keyword evidence="3" id="KW-1185">Reference proteome</keyword>
<dbReference type="HOGENOM" id="CLU_023125_4_1_9"/>
<name>U2SCW5_9BACL</name>
<dbReference type="PANTHER" id="PTHR42850:SF4">
    <property type="entry name" value="ZINC-DEPENDENT ENDOPOLYPHOSPHATASE"/>
    <property type="match status" value="1"/>
</dbReference>
<dbReference type="CDD" id="cd00144">
    <property type="entry name" value="MPP_PPP_family"/>
    <property type="match status" value="1"/>
</dbReference>
<dbReference type="GO" id="GO:0005737">
    <property type="term" value="C:cytoplasm"/>
    <property type="evidence" value="ECO:0007669"/>
    <property type="project" value="TreeGrafter"/>
</dbReference>
<dbReference type="GO" id="GO:0110154">
    <property type="term" value="P:RNA decapping"/>
    <property type="evidence" value="ECO:0007669"/>
    <property type="project" value="TreeGrafter"/>
</dbReference>